<keyword evidence="3" id="KW-0963">Cytoplasm</keyword>
<dbReference type="GO" id="GO:0005737">
    <property type="term" value="C:cytoplasm"/>
    <property type="evidence" value="ECO:0007669"/>
    <property type="project" value="UniProtKB-SubCell"/>
</dbReference>
<keyword evidence="6" id="KW-1185">Reference proteome</keyword>
<dbReference type="SMART" id="SM00883">
    <property type="entry name" value="Cpn10"/>
    <property type="match status" value="1"/>
</dbReference>
<dbReference type="InterPro" id="IPR011032">
    <property type="entry name" value="GroES-like_sf"/>
</dbReference>
<dbReference type="InterPro" id="IPR018369">
    <property type="entry name" value="Chaprnonin_Cpn10_CS"/>
</dbReference>
<protein>
    <recommendedName>
        <fullName evidence="3">Co-chaperonin GroES</fullName>
    </recommendedName>
    <alternativeName>
        <fullName evidence="3">10 kDa chaperonin</fullName>
    </alternativeName>
    <alternativeName>
        <fullName evidence="3">Chaperonin-10</fullName>
        <shortName evidence="3">Cpn10</shortName>
    </alternativeName>
</protein>
<dbReference type="GO" id="GO:0044183">
    <property type="term" value="F:protein folding chaperone"/>
    <property type="evidence" value="ECO:0007669"/>
    <property type="project" value="InterPro"/>
</dbReference>
<proteinExistence type="inferred from homology"/>
<dbReference type="EMBL" id="JAAONZ010000003">
    <property type="protein sequence ID" value="NHO65124.1"/>
    <property type="molecule type" value="Genomic_DNA"/>
</dbReference>
<dbReference type="PANTHER" id="PTHR10772">
    <property type="entry name" value="10 KDA HEAT SHOCK PROTEIN"/>
    <property type="match status" value="1"/>
</dbReference>
<organism evidence="5 6">
    <name type="scientific">Pseudomaricurvus hydrocarbonicus</name>
    <dbReference type="NCBI Taxonomy" id="1470433"/>
    <lineage>
        <taxon>Bacteria</taxon>
        <taxon>Pseudomonadati</taxon>
        <taxon>Pseudomonadota</taxon>
        <taxon>Gammaproteobacteria</taxon>
        <taxon>Cellvibrionales</taxon>
        <taxon>Cellvibrionaceae</taxon>
        <taxon>Pseudomaricurvus</taxon>
    </lineage>
</organism>
<dbReference type="CDD" id="cd00320">
    <property type="entry name" value="cpn10"/>
    <property type="match status" value="1"/>
</dbReference>
<dbReference type="InterPro" id="IPR037124">
    <property type="entry name" value="Chaperonin_GroES_sf"/>
</dbReference>
<comment type="subcellular location">
    <subcellularLocation>
        <location evidence="3">Cytoplasm</location>
    </subcellularLocation>
</comment>
<dbReference type="HAMAP" id="MF_00580">
    <property type="entry name" value="CH10"/>
    <property type="match status" value="1"/>
</dbReference>
<dbReference type="GO" id="GO:0046872">
    <property type="term" value="F:metal ion binding"/>
    <property type="evidence" value="ECO:0007669"/>
    <property type="project" value="TreeGrafter"/>
</dbReference>
<dbReference type="AlphaFoldDB" id="A0A9E5MJH2"/>
<evidence type="ECO:0000256" key="2">
    <source>
        <dbReference type="ARBA" id="ARBA00023186"/>
    </source>
</evidence>
<dbReference type="SUPFAM" id="SSF50129">
    <property type="entry name" value="GroES-like"/>
    <property type="match status" value="1"/>
</dbReference>
<comment type="function">
    <text evidence="3 4">Together with the chaperonin GroEL, plays an essential role in assisting protein folding. The GroEL-GroES system forms a nano-cage that allows encapsulation of the non-native substrate proteins and provides a physical environment optimized to promote and accelerate protein folding. GroES binds to the apical surface of the GroEL ring, thereby capping the opening of the GroEL channel.</text>
</comment>
<comment type="caution">
    <text evidence="5">The sequence shown here is derived from an EMBL/GenBank/DDBJ whole genome shotgun (WGS) entry which is preliminary data.</text>
</comment>
<comment type="subunit">
    <text evidence="3">Heptamer of 7 subunits arranged in a ring. Interacts with the chaperonin GroEL.</text>
</comment>
<comment type="similarity">
    <text evidence="1 3 4">Belongs to the GroES chaperonin family.</text>
</comment>
<dbReference type="InterPro" id="IPR020818">
    <property type="entry name" value="Chaperonin_GroES"/>
</dbReference>
<dbReference type="NCBIfam" id="NF001531">
    <property type="entry name" value="PRK00364.2-2"/>
    <property type="match status" value="1"/>
</dbReference>
<dbReference type="PROSITE" id="PS00681">
    <property type="entry name" value="CHAPERONINS_CPN10"/>
    <property type="match status" value="1"/>
</dbReference>
<name>A0A9E5MJH2_9GAMM</name>
<dbReference type="PRINTS" id="PR00297">
    <property type="entry name" value="CHAPERONIN10"/>
</dbReference>
<dbReference type="NCBIfam" id="NF001533">
    <property type="entry name" value="PRK00364.2-4"/>
    <property type="match status" value="1"/>
</dbReference>
<reference evidence="5" key="1">
    <citation type="submission" date="2020-03" db="EMBL/GenBank/DDBJ databases">
        <authorList>
            <person name="Guo F."/>
        </authorList>
    </citation>
    <scope>NUCLEOTIDE SEQUENCE</scope>
    <source>
        <strain evidence="5">JCM 30134</strain>
    </source>
</reference>
<sequence length="97" mass="10295">MNIRPLHDRVVVRRKEEEATSAGGIVLPGSAQEKPNQGEVIAVGNGRVLDNGEVRPVDVKVGDTVVFGKYAGSDTIEVNGEDLVILSESDIKAVIEA</sequence>
<dbReference type="PANTHER" id="PTHR10772:SF58">
    <property type="entry name" value="CO-CHAPERONIN GROES"/>
    <property type="match status" value="1"/>
</dbReference>
<evidence type="ECO:0000256" key="4">
    <source>
        <dbReference type="RuleBase" id="RU000535"/>
    </source>
</evidence>
<dbReference type="FunFam" id="2.30.33.40:FF:000001">
    <property type="entry name" value="10 kDa chaperonin"/>
    <property type="match status" value="1"/>
</dbReference>
<dbReference type="Gene3D" id="2.30.33.40">
    <property type="entry name" value="GroES chaperonin"/>
    <property type="match status" value="1"/>
</dbReference>
<evidence type="ECO:0000313" key="5">
    <source>
        <dbReference type="EMBL" id="NHO65124.1"/>
    </source>
</evidence>
<dbReference type="NCBIfam" id="NF001527">
    <property type="entry name" value="PRK00364.1-2"/>
    <property type="match status" value="1"/>
</dbReference>
<keyword evidence="2 3" id="KW-0143">Chaperone</keyword>
<dbReference type="GO" id="GO:0051082">
    <property type="term" value="F:unfolded protein binding"/>
    <property type="evidence" value="ECO:0007669"/>
    <property type="project" value="TreeGrafter"/>
</dbReference>
<dbReference type="Proteomes" id="UP000787472">
    <property type="component" value="Unassembled WGS sequence"/>
</dbReference>
<dbReference type="Pfam" id="PF00166">
    <property type="entry name" value="Cpn10"/>
    <property type="match status" value="1"/>
</dbReference>
<evidence type="ECO:0000313" key="6">
    <source>
        <dbReference type="Proteomes" id="UP000787472"/>
    </source>
</evidence>
<gene>
    <name evidence="3" type="primary">groES</name>
    <name evidence="3" type="synonym">groS</name>
    <name evidence="5" type="ORF">G8770_06165</name>
</gene>
<dbReference type="RefSeq" id="WP_167183312.1">
    <property type="nucleotide sequence ID" value="NZ_JAAONZ010000003.1"/>
</dbReference>
<evidence type="ECO:0000256" key="1">
    <source>
        <dbReference type="ARBA" id="ARBA00006975"/>
    </source>
</evidence>
<dbReference type="GO" id="GO:0051087">
    <property type="term" value="F:protein-folding chaperone binding"/>
    <property type="evidence" value="ECO:0007669"/>
    <property type="project" value="TreeGrafter"/>
</dbReference>
<dbReference type="GO" id="GO:0005524">
    <property type="term" value="F:ATP binding"/>
    <property type="evidence" value="ECO:0007669"/>
    <property type="project" value="InterPro"/>
</dbReference>
<evidence type="ECO:0000256" key="3">
    <source>
        <dbReference type="HAMAP-Rule" id="MF_00580"/>
    </source>
</evidence>
<accession>A0A9E5MJH2</accession>